<dbReference type="Proteomes" id="UP001151760">
    <property type="component" value="Unassembled WGS sequence"/>
</dbReference>
<dbReference type="EMBL" id="BQNB010015738">
    <property type="protein sequence ID" value="GJT43544.1"/>
    <property type="molecule type" value="Genomic_DNA"/>
</dbReference>
<evidence type="ECO:0000313" key="1">
    <source>
        <dbReference type="EMBL" id="GJT43544.1"/>
    </source>
</evidence>
<accession>A0ABQ5E2G4</accession>
<evidence type="ECO:0000313" key="2">
    <source>
        <dbReference type="Proteomes" id="UP001151760"/>
    </source>
</evidence>
<sequence>MYFRERYYMIPLHNIPSEDPYEEAARQLLEQAPRSPEYVPDPMELEDHVPVYIPEPEHLRIIVQLRNEAPTPLLPPSFLTPPVRAEIEAADDLAVQYIMRTQALEAGARLAAVVSAALAARDATRNGTDSHSSGTGVRGSERVARECTYQDFMKCKPLYFKGTEGVVELTQWFERMETVFRISNCSVENQVKFSTCTLLAMLLDWWKSHFMTVTHDVAYYNDLVRSKEED</sequence>
<name>A0ABQ5E2G4_9ASTR</name>
<reference evidence="1" key="2">
    <citation type="submission" date="2022-01" db="EMBL/GenBank/DDBJ databases">
        <authorList>
            <person name="Yamashiro T."/>
            <person name="Shiraishi A."/>
            <person name="Satake H."/>
            <person name="Nakayama K."/>
        </authorList>
    </citation>
    <scope>NUCLEOTIDE SEQUENCE</scope>
</reference>
<organism evidence="1 2">
    <name type="scientific">Tanacetum coccineum</name>
    <dbReference type="NCBI Taxonomy" id="301880"/>
    <lineage>
        <taxon>Eukaryota</taxon>
        <taxon>Viridiplantae</taxon>
        <taxon>Streptophyta</taxon>
        <taxon>Embryophyta</taxon>
        <taxon>Tracheophyta</taxon>
        <taxon>Spermatophyta</taxon>
        <taxon>Magnoliopsida</taxon>
        <taxon>eudicotyledons</taxon>
        <taxon>Gunneridae</taxon>
        <taxon>Pentapetalae</taxon>
        <taxon>asterids</taxon>
        <taxon>campanulids</taxon>
        <taxon>Asterales</taxon>
        <taxon>Asteraceae</taxon>
        <taxon>Asteroideae</taxon>
        <taxon>Anthemideae</taxon>
        <taxon>Anthemidinae</taxon>
        <taxon>Tanacetum</taxon>
    </lineage>
</organism>
<evidence type="ECO:0008006" key="3">
    <source>
        <dbReference type="Google" id="ProtNLM"/>
    </source>
</evidence>
<comment type="caution">
    <text evidence="1">The sequence shown here is derived from an EMBL/GenBank/DDBJ whole genome shotgun (WGS) entry which is preliminary data.</text>
</comment>
<keyword evidence="2" id="KW-1185">Reference proteome</keyword>
<protein>
    <recommendedName>
        <fullName evidence="3">Reverse transcriptase domain-containing protein</fullName>
    </recommendedName>
</protein>
<gene>
    <name evidence="1" type="ORF">Tco_0952259</name>
</gene>
<proteinExistence type="predicted"/>
<reference evidence="1" key="1">
    <citation type="journal article" date="2022" name="Int. J. Mol. Sci.">
        <title>Draft Genome of Tanacetum Coccineum: Genomic Comparison of Closely Related Tanacetum-Family Plants.</title>
        <authorList>
            <person name="Yamashiro T."/>
            <person name="Shiraishi A."/>
            <person name="Nakayama K."/>
            <person name="Satake H."/>
        </authorList>
    </citation>
    <scope>NUCLEOTIDE SEQUENCE</scope>
</reference>